<proteinExistence type="inferred from homology"/>
<reference evidence="7 8" key="1">
    <citation type="submission" date="2018-01" db="EMBL/GenBank/DDBJ databases">
        <title>Complete genome sequence of Flavivirga eckloniae ECD14 isolated from seaweed Ecklonia cava.</title>
        <authorList>
            <person name="Lee J.H."/>
            <person name="Baik K.S."/>
            <person name="Seong C.N."/>
        </authorList>
    </citation>
    <scope>NUCLEOTIDE SEQUENCE [LARGE SCALE GENOMIC DNA]</scope>
    <source>
        <strain evidence="7 8">ECD14</strain>
    </source>
</reference>
<dbReference type="NCBIfam" id="TIGR02937">
    <property type="entry name" value="sigma70-ECF"/>
    <property type="match status" value="1"/>
</dbReference>
<evidence type="ECO:0000313" key="8">
    <source>
        <dbReference type="Proteomes" id="UP000235826"/>
    </source>
</evidence>
<dbReference type="Gene3D" id="1.10.1740.10">
    <property type="match status" value="1"/>
</dbReference>
<name>A0A2K9PTX2_9FLAO</name>
<organism evidence="7 8">
    <name type="scientific">Flavivirga eckloniae</name>
    <dbReference type="NCBI Taxonomy" id="1803846"/>
    <lineage>
        <taxon>Bacteria</taxon>
        <taxon>Pseudomonadati</taxon>
        <taxon>Bacteroidota</taxon>
        <taxon>Flavobacteriia</taxon>
        <taxon>Flavobacteriales</taxon>
        <taxon>Flavobacteriaceae</taxon>
        <taxon>Flavivirga</taxon>
    </lineage>
</organism>
<keyword evidence="8" id="KW-1185">Reference proteome</keyword>
<dbReference type="InterPro" id="IPR013249">
    <property type="entry name" value="RNA_pol_sigma70_r4_t2"/>
</dbReference>
<dbReference type="InterPro" id="IPR014284">
    <property type="entry name" value="RNA_pol_sigma-70_dom"/>
</dbReference>
<dbReference type="PANTHER" id="PTHR43133:SF46">
    <property type="entry name" value="RNA POLYMERASE SIGMA-70 FACTOR ECF SUBFAMILY"/>
    <property type="match status" value="1"/>
</dbReference>
<evidence type="ECO:0000256" key="4">
    <source>
        <dbReference type="ARBA" id="ARBA00023163"/>
    </source>
</evidence>
<gene>
    <name evidence="7" type="ORF">C1H87_18100</name>
</gene>
<dbReference type="InterPro" id="IPR013325">
    <property type="entry name" value="RNA_pol_sigma_r2"/>
</dbReference>
<sequence>MGDKKSNNIHKSLRDGGTPFFEELYSDHFEKLCVYLLNFTSDKHVINDVVQDSFLYLWTHRKKILITDSIKSYLYRMAYNKLMDFFRKNTKRKDVLLSYHKTILDEVIQNENDVKEERLKKLDKCIELLPKKCKDVFYNKKIKGLKSKEVAINLNISIKTVEAHITKAYILIRRCLKQEKESIL</sequence>
<dbReference type="AlphaFoldDB" id="A0A2K9PTX2"/>
<evidence type="ECO:0000256" key="2">
    <source>
        <dbReference type="ARBA" id="ARBA00023015"/>
    </source>
</evidence>
<dbReference type="GO" id="GO:0003677">
    <property type="term" value="F:DNA binding"/>
    <property type="evidence" value="ECO:0007669"/>
    <property type="project" value="InterPro"/>
</dbReference>
<feature type="domain" description="RNA polymerase sigma factor 70 region 4 type 2" evidence="6">
    <location>
        <begin position="120"/>
        <end position="168"/>
    </location>
</feature>
<dbReference type="GO" id="GO:0016987">
    <property type="term" value="F:sigma factor activity"/>
    <property type="evidence" value="ECO:0007669"/>
    <property type="project" value="UniProtKB-KW"/>
</dbReference>
<feature type="domain" description="RNA polymerase sigma-70 region 2" evidence="5">
    <location>
        <begin position="24"/>
        <end position="91"/>
    </location>
</feature>
<accession>A0A2K9PTX2</accession>
<dbReference type="InterPro" id="IPR036388">
    <property type="entry name" value="WH-like_DNA-bd_sf"/>
</dbReference>
<dbReference type="SUPFAM" id="SSF88659">
    <property type="entry name" value="Sigma3 and sigma4 domains of RNA polymerase sigma factors"/>
    <property type="match status" value="1"/>
</dbReference>
<dbReference type="InterPro" id="IPR013324">
    <property type="entry name" value="RNA_pol_sigma_r3/r4-like"/>
</dbReference>
<protein>
    <submittedName>
        <fullName evidence="7">RNA polymerase sigma-70 factor</fullName>
    </submittedName>
</protein>
<keyword evidence="2" id="KW-0805">Transcription regulation</keyword>
<dbReference type="KEGG" id="fek:C1H87_18100"/>
<keyword evidence="4" id="KW-0804">Transcription</keyword>
<evidence type="ECO:0000256" key="1">
    <source>
        <dbReference type="ARBA" id="ARBA00010641"/>
    </source>
</evidence>
<keyword evidence="3" id="KW-0731">Sigma factor</keyword>
<dbReference type="Proteomes" id="UP000235826">
    <property type="component" value="Chromosome"/>
</dbReference>
<dbReference type="Pfam" id="PF04542">
    <property type="entry name" value="Sigma70_r2"/>
    <property type="match status" value="1"/>
</dbReference>
<dbReference type="Pfam" id="PF08281">
    <property type="entry name" value="Sigma70_r4_2"/>
    <property type="match status" value="1"/>
</dbReference>
<dbReference type="Gene3D" id="1.10.10.10">
    <property type="entry name" value="Winged helix-like DNA-binding domain superfamily/Winged helix DNA-binding domain"/>
    <property type="match status" value="1"/>
</dbReference>
<dbReference type="OrthoDB" id="1100095at2"/>
<dbReference type="PANTHER" id="PTHR43133">
    <property type="entry name" value="RNA POLYMERASE ECF-TYPE SIGMA FACTO"/>
    <property type="match status" value="1"/>
</dbReference>
<dbReference type="SUPFAM" id="SSF88946">
    <property type="entry name" value="Sigma2 domain of RNA polymerase sigma factors"/>
    <property type="match status" value="1"/>
</dbReference>
<dbReference type="EMBL" id="CP025791">
    <property type="protein sequence ID" value="AUP80520.1"/>
    <property type="molecule type" value="Genomic_DNA"/>
</dbReference>
<dbReference type="InterPro" id="IPR039425">
    <property type="entry name" value="RNA_pol_sigma-70-like"/>
</dbReference>
<dbReference type="GO" id="GO:0006352">
    <property type="term" value="P:DNA-templated transcription initiation"/>
    <property type="evidence" value="ECO:0007669"/>
    <property type="project" value="InterPro"/>
</dbReference>
<dbReference type="InterPro" id="IPR007627">
    <property type="entry name" value="RNA_pol_sigma70_r2"/>
</dbReference>
<evidence type="ECO:0000259" key="6">
    <source>
        <dbReference type="Pfam" id="PF08281"/>
    </source>
</evidence>
<evidence type="ECO:0000259" key="5">
    <source>
        <dbReference type="Pfam" id="PF04542"/>
    </source>
</evidence>
<dbReference type="RefSeq" id="WP_102757166.1">
    <property type="nucleotide sequence ID" value="NZ_CP025791.1"/>
</dbReference>
<evidence type="ECO:0000256" key="3">
    <source>
        <dbReference type="ARBA" id="ARBA00023082"/>
    </source>
</evidence>
<evidence type="ECO:0000313" key="7">
    <source>
        <dbReference type="EMBL" id="AUP80520.1"/>
    </source>
</evidence>
<comment type="similarity">
    <text evidence="1">Belongs to the sigma-70 factor family. ECF subfamily.</text>
</comment>